<evidence type="ECO:0000256" key="1">
    <source>
        <dbReference type="ARBA" id="ARBA00004167"/>
    </source>
</evidence>
<dbReference type="Proteomes" id="UP000014249">
    <property type="component" value="Unassembled WGS sequence"/>
</dbReference>
<reference evidence="8 9" key="1">
    <citation type="journal article" date="2013" name="PLoS ONE">
        <title>Lactobacillus paracasei comparative genomics: towards species pan-genome definition and exploitation of diversity.</title>
        <authorList>
            <person name="Smokvina T."/>
            <person name="Wels M."/>
            <person name="Polka J."/>
            <person name="Chervaux C."/>
            <person name="Brisse S."/>
            <person name="Boekhorst J."/>
            <person name="van Hylckama Vlieg J.E."/>
            <person name="Siezen R.J."/>
        </authorList>
    </citation>
    <scope>NUCLEOTIDE SEQUENCE [LARGE SCALE GENOMIC DNA]</scope>
    <source>
        <strain evidence="8 9">CNCM I-4270</strain>
    </source>
</reference>
<dbReference type="EMBL" id="ANJX01000048">
    <property type="protein sequence ID" value="EPC56859.1"/>
    <property type="molecule type" value="Genomic_DNA"/>
</dbReference>
<dbReference type="PANTHER" id="PTHR21461:SF69">
    <property type="entry name" value="GLYCOSYLTRANSFERASE FAMILY 92 PROTEIN"/>
    <property type="match status" value="1"/>
</dbReference>
<dbReference type="GO" id="GO:0005737">
    <property type="term" value="C:cytoplasm"/>
    <property type="evidence" value="ECO:0007669"/>
    <property type="project" value="TreeGrafter"/>
</dbReference>
<evidence type="ECO:0000256" key="2">
    <source>
        <dbReference type="ARBA" id="ARBA00022676"/>
    </source>
</evidence>
<comment type="subcellular location">
    <subcellularLocation>
        <location evidence="1">Membrane</location>
        <topology evidence="1">Single-pass membrane protein</topology>
    </subcellularLocation>
</comment>
<evidence type="ECO:0000256" key="4">
    <source>
        <dbReference type="ARBA" id="ARBA00022692"/>
    </source>
</evidence>
<dbReference type="InterPro" id="IPR008166">
    <property type="entry name" value="Glyco_transf_92"/>
</dbReference>
<evidence type="ECO:0000313" key="9">
    <source>
        <dbReference type="Proteomes" id="UP000014249"/>
    </source>
</evidence>
<accession>A0A8E0MD11</accession>
<evidence type="ECO:0000256" key="3">
    <source>
        <dbReference type="ARBA" id="ARBA00022679"/>
    </source>
</evidence>
<organism evidence="8 9">
    <name type="scientific">Lacticaseibacillus paracasei subsp. paracasei CNCM I-4270</name>
    <dbReference type="NCBI Taxonomy" id="1256202"/>
    <lineage>
        <taxon>Bacteria</taxon>
        <taxon>Bacillati</taxon>
        <taxon>Bacillota</taxon>
        <taxon>Bacilli</taxon>
        <taxon>Lactobacillales</taxon>
        <taxon>Lactobacillaceae</taxon>
        <taxon>Lacticaseibacillus</taxon>
    </lineage>
</organism>
<keyword evidence="2" id="KW-0328">Glycosyltransferase</keyword>
<protein>
    <recommendedName>
        <fullName evidence="10">Glycosyltransferase family 2 protein</fullName>
    </recommendedName>
</protein>
<name>A0A8E0MD11_LACPA</name>
<keyword evidence="3" id="KW-0808">Transferase</keyword>
<keyword evidence="5 7" id="KW-1133">Transmembrane helix</keyword>
<comment type="caution">
    <text evidence="8">The sequence shown here is derived from an EMBL/GenBank/DDBJ whole genome shotgun (WGS) entry which is preliminary data.</text>
</comment>
<evidence type="ECO:0000256" key="7">
    <source>
        <dbReference type="SAM" id="Phobius"/>
    </source>
</evidence>
<dbReference type="GO" id="GO:0016757">
    <property type="term" value="F:glycosyltransferase activity"/>
    <property type="evidence" value="ECO:0007669"/>
    <property type="project" value="UniProtKB-KW"/>
</dbReference>
<keyword evidence="4 7" id="KW-0812">Transmembrane</keyword>
<keyword evidence="6 7" id="KW-0472">Membrane</keyword>
<dbReference type="PANTHER" id="PTHR21461">
    <property type="entry name" value="GLYCOSYLTRANSFERASE FAMILY 92 PROTEIN"/>
    <property type="match status" value="1"/>
</dbReference>
<evidence type="ECO:0008006" key="10">
    <source>
        <dbReference type="Google" id="ProtNLM"/>
    </source>
</evidence>
<dbReference type="GO" id="GO:0016020">
    <property type="term" value="C:membrane"/>
    <property type="evidence" value="ECO:0007669"/>
    <property type="project" value="UniProtKB-SubCell"/>
</dbReference>
<proteinExistence type="predicted"/>
<sequence>MSLRRRISWIIHSSMSLRLTYMIDDHTNNLRVRRFFGLILLPLGLLKLVKLMLFKGKHSAFKYQLSVVAIVKDEAPYLREWIRYHLSVGVEHFFLYDNDSEDDLNKVLREFSPYVTVKRIHGVVRQLDAYNDAINRHRLDTEFMAMIDADEFIFRIGGDKNIVSLVKQLLSTPASGGLAVNWALFGSSGYVKKPSGLVTNNFVHRATDDCVKNRMVKTICNPRKVFYFAISHAANYLPGHFAINENKERVEWATTKVASIHKIRINHYYSKSKEEFLQKRARGSGEVLGFRDLSEFDEHDQNEIFDDSLRVYNEDNRLSKD</sequence>
<feature type="transmembrane region" description="Helical" evidence="7">
    <location>
        <begin position="35"/>
        <end position="54"/>
    </location>
</feature>
<dbReference type="InterPro" id="IPR029044">
    <property type="entry name" value="Nucleotide-diphossugar_trans"/>
</dbReference>
<dbReference type="SUPFAM" id="SSF53448">
    <property type="entry name" value="Nucleotide-diphospho-sugar transferases"/>
    <property type="match status" value="1"/>
</dbReference>
<gene>
    <name evidence="8" type="ORF">Lpp77_01257</name>
</gene>
<evidence type="ECO:0000256" key="6">
    <source>
        <dbReference type="ARBA" id="ARBA00023136"/>
    </source>
</evidence>
<dbReference type="AlphaFoldDB" id="A0A8E0MD11"/>
<evidence type="ECO:0000313" key="8">
    <source>
        <dbReference type="EMBL" id="EPC56859.1"/>
    </source>
</evidence>
<evidence type="ECO:0000256" key="5">
    <source>
        <dbReference type="ARBA" id="ARBA00022989"/>
    </source>
</evidence>
<dbReference type="Pfam" id="PF01697">
    <property type="entry name" value="Glyco_transf_92"/>
    <property type="match status" value="1"/>
</dbReference>